<keyword evidence="1" id="KW-0479">Metal-binding</keyword>
<reference evidence="4" key="1">
    <citation type="journal article" date="2013" name="Genome Announc.">
        <title>First genome sequence of a syntrophic acetate-oxidizing bacterium, Tepidanaerobacter acetatoxydans strain Re1.</title>
        <authorList>
            <person name="Manzoor S."/>
            <person name="Bongcam-Rudloff E."/>
            <person name="Schnurer A."/>
            <person name="Muller B."/>
        </authorList>
    </citation>
    <scope>NUCLEOTIDE SEQUENCE [LARGE SCALE GENOMIC DNA]</scope>
    <source>
        <strain evidence="4">Re1</strain>
    </source>
</reference>
<dbReference type="PANTHER" id="PTHR38133:SF1">
    <property type="entry name" value="SLR1429 PROTEIN"/>
    <property type="match status" value="1"/>
</dbReference>
<dbReference type="PATRIC" id="fig|1209989.3.peg.2496"/>
<keyword evidence="4" id="KW-1185">Reference proteome</keyword>
<dbReference type="OrthoDB" id="188274at2"/>
<dbReference type="Proteomes" id="UP000010802">
    <property type="component" value="Chromosome"/>
</dbReference>
<gene>
    <name evidence="3" type="ordered locus">TEPIRE1_2169</name>
</gene>
<dbReference type="STRING" id="1209989.TepRe1_2012"/>
<accession>L0S3F4</accession>
<protein>
    <recommendedName>
        <fullName evidence="2">SWIM-type domain-containing protein</fullName>
    </recommendedName>
</protein>
<dbReference type="KEGG" id="tae:TepiRe1_2169"/>
<evidence type="ECO:0000313" key="4">
    <source>
        <dbReference type="Proteomes" id="UP000010802"/>
    </source>
</evidence>
<dbReference type="EMBL" id="HF563609">
    <property type="protein sequence ID" value="CCP26994.1"/>
    <property type="molecule type" value="Genomic_DNA"/>
</dbReference>
<dbReference type="PROSITE" id="PS50966">
    <property type="entry name" value="ZF_SWIM"/>
    <property type="match status" value="1"/>
</dbReference>
<evidence type="ECO:0000313" key="3">
    <source>
        <dbReference type="EMBL" id="CCP26994.1"/>
    </source>
</evidence>
<dbReference type="InterPro" id="IPR007527">
    <property type="entry name" value="Znf_SWIM"/>
</dbReference>
<name>F4LQY6_TEPAE</name>
<evidence type="ECO:0000256" key="1">
    <source>
        <dbReference type="PROSITE-ProRule" id="PRU00325"/>
    </source>
</evidence>
<keyword evidence="1" id="KW-0862">Zinc</keyword>
<proteinExistence type="predicted"/>
<organism evidence="3 4">
    <name type="scientific">Tepidanaerobacter acetatoxydans (strain DSM 21804 / JCM 16047 / Re1)</name>
    <dbReference type="NCBI Taxonomy" id="1209989"/>
    <lineage>
        <taxon>Bacteria</taxon>
        <taxon>Bacillati</taxon>
        <taxon>Bacillota</taxon>
        <taxon>Clostridia</taxon>
        <taxon>Thermosediminibacterales</taxon>
        <taxon>Tepidanaerobacteraceae</taxon>
        <taxon>Tepidanaerobacter</taxon>
    </lineage>
</organism>
<accession>F4LQY6</accession>
<dbReference type="RefSeq" id="WP_013779060.1">
    <property type="nucleotide sequence ID" value="NC_015519.1"/>
</dbReference>
<dbReference type="KEGG" id="tep:TepRe1_2012"/>
<sequence length="272" mass="30359">MAKGNSFSNTWWGRHWISILESFGWANRLERGRRYARNGSVLEFHIEPGKITAKVQGSRSTPYKVTIKVVKLTRKEWQTVLKHLSTKALYAAKLLSGDMPEDIAAIFQEVGISLLPADDSEIDARCSCPDFAVPCKHIAAVHYIVAEELDKDPFLVFKLRGMEKEDVLNRLLKFDDRKRKSRNGSNNITAQAKPSTSLFSGTTASAFAKENNTAIAYSLEDFWSGKPLPVSSPPAAPFIHATAFADTKNAFWSKDFPLAQIMQAIYRGSGKM</sequence>
<keyword evidence="1" id="KW-0863">Zinc-finger</keyword>
<dbReference type="eggNOG" id="COG4279">
    <property type="taxonomic scope" value="Bacteria"/>
</dbReference>
<dbReference type="AlphaFoldDB" id="F4LQY6"/>
<feature type="domain" description="SWIM-type" evidence="2">
    <location>
        <begin position="111"/>
        <end position="146"/>
    </location>
</feature>
<dbReference type="HOGENOM" id="CLU_053146_2_0_9"/>
<dbReference type="PANTHER" id="PTHR38133">
    <property type="entry name" value="SLR1429 PROTEIN"/>
    <property type="match status" value="1"/>
</dbReference>
<dbReference type="GO" id="GO:0008270">
    <property type="term" value="F:zinc ion binding"/>
    <property type="evidence" value="ECO:0007669"/>
    <property type="project" value="UniProtKB-KW"/>
</dbReference>
<dbReference type="Pfam" id="PF04434">
    <property type="entry name" value="SWIM"/>
    <property type="match status" value="1"/>
</dbReference>
<evidence type="ECO:0000259" key="2">
    <source>
        <dbReference type="PROSITE" id="PS50966"/>
    </source>
</evidence>